<dbReference type="SUPFAM" id="SSF51621">
    <property type="entry name" value="Phosphoenolpyruvate/pyruvate domain"/>
    <property type="match status" value="1"/>
</dbReference>
<evidence type="ECO:0000256" key="8">
    <source>
        <dbReference type="ARBA" id="ARBA00023300"/>
    </source>
</evidence>
<protein>
    <recommendedName>
        <fullName evidence="5 10">Phosphoenolpyruvate carboxylase</fullName>
        <shortName evidence="10">PEPC</shortName>
        <shortName evidence="10">PEPCase</shortName>
        <ecNumber evidence="4 10">4.1.1.31</ecNumber>
    </recommendedName>
</protein>
<dbReference type="InterPro" id="IPR021135">
    <property type="entry name" value="PEP_COase"/>
</dbReference>
<dbReference type="InterPro" id="IPR018129">
    <property type="entry name" value="PEP_COase_Lys_AS"/>
</dbReference>
<evidence type="ECO:0000256" key="5">
    <source>
        <dbReference type="ARBA" id="ARBA00022419"/>
    </source>
</evidence>
<evidence type="ECO:0000256" key="3">
    <source>
        <dbReference type="ARBA" id="ARBA00008346"/>
    </source>
</evidence>
<comment type="catalytic activity">
    <reaction evidence="9 10">
        <text>oxaloacetate + phosphate = phosphoenolpyruvate + hydrogencarbonate</text>
        <dbReference type="Rhea" id="RHEA:28370"/>
        <dbReference type="ChEBI" id="CHEBI:16452"/>
        <dbReference type="ChEBI" id="CHEBI:17544"/>
        <dbReference type="ChEBI" id="CHEBI:43474"/>
        <dbReference type="ChEBI" id="CHEBI:58702"/>
        <dbReference type="EC" id="4.1.1.31"/>
    </reaction>
</comment>
<evidence type="ECO:0000256" key="4">
    <source>
        <dbReference type="ARBA" id="ARBA00012305"/>
    </source>
</evidence>
<keyword evidence="8 10" id="KW-0120">Carbon dioxide fixation</keyword>
<keyword evidence="6 10" id="KW-0460">Magnesium</keyword>
<keyword evidence="7 10" id="KW-0456">Lyase</keyword>
<dbReference type="PANTHER" id="PTHR30523:SF6">
    <property type="entry name" value="PHOSPHOENOLPYRUVATE CARBOXYLASE"/>
    <property type="match status" value="1"/>
</dbReference>
<dbReference type="HAMAP" id="MF_00595">
    <property type="entry name" value="PEPcase_type1"/>
    <property type="match status" value="1"/>
</dbReference>
<feature type="active site" evidence="10 11">
    <location>
        <position position="160"/>
    </location>
</feature>
<evidence type="ECO:0000313" key="14">
    <source>
        <dbReference type="Proteomes" id="UP001233535"/>
    </source>
</evidence>
<dbReference type="PANTHER" id="PTHR30523">
    <property type="entry name" value="PHOSPHOENOLPYRUVATE CARBOXYLASE"/>
    <property type="match status" value="1"/>
</dbReference>
<dbReference type="NCBIfam" id="NF000584">
    <property type="entry name" value="PRK00009.1"/>
    <property type="match status" value="1"/>
</dbReference>
<evidence type="ECO:0000256" key="10">
    <source>
        <dbReference type="HAMAP-Rule" id="MF_00595"/>
    </source>
</evidence>
<dbReference type="InterPro" id="IPR033129">
    <property type="entry name" value="PEPCASE_His_AS"/>
</dbReference>
<keyword evidence="14" id="KW-1185">Reference proteome</keyword>
<comment type="function">
    <text evidence="2 10">Forms oxaloacetate, a four-carbon dicarboxylic acid source for the tricarboxylic acid cycle.</text>
</comment>
<dbReference type="PROSITE" id="PS00393">
    <property type="entry name" value="PEPCASE_2"/>
    <property type="match status" value="1"/>
</dbReference>
<organism evidence="13 14">
    <name type="scientific">Lysobacter arvi</name>
    <dbReference type="NCBI Taxonomy" id="3038776"/>
    <lineage>
        <taxon>Bacteria</taxon>
        <taxon>Pseudomonadati</taxon>
        <taxon>Pseudomonadota</taxon>
        <taxon>Gammaproteobacteria</taxon>
        <taxon>Lysobacterales</taxon>
        <taxon>Lysobacteraceae</taxon>
        <taxon>Lysobacter</taxon>
    </lineage>
</organism>
<dbReference type="EMBL" id="JARUHG010000004">
    <property type="protein sequence ID" value="MDR0184000.1"/>
    <property type="molecule type" value="Genomic_DNA"/>
</dbReference>
<sequence length="913" mass="100495">MTRQTPPAESAHDPLRVVDFAPHDALLREDVKTVGALVGDILAEQRGPQFLAEVESLRRAAIRRRESNAPVAELAQALAGVELEHAGDLVRAFATYFQAVNVAERVHRIRRRRDYERQGASRQPGGLRDVLATLAAQGVSLDEVVALLQRLRIEPVFTAHPTEAVRRALLEKERQIVTCLIDDIDRTRTPYEHRADLERMRLALTASWQTAETPPVKPSVADEFEHVGFYLSDVLYRVLPVFYELFEDALRETYGEHVAMPTVIGFGTWVGGDMDGNPNVGADTIAATLAGQRSLVLRAYRQEVAALGELLSQSLERIGVADAVTARIEEYRYLLPKAAAALKPRHADMPYRNLLALIGARLRATADDHVNGYPDAAAFLADIRMIEDSLRAHQGEHAGGHAVRRLRRRVECFGFHLASLDLRQDSATHDAALAEVLGDAQWESHSREERAHRLHRLLDGSEPARGPGNGTARSTLDVFRAVARLRPRYGPQAFGPYIVSMSRSAADALAVLALARVAGCVDGDGRVPLDVAPLFETVDDLDAASDTLRALFADPVYRAHLAARGDRQVVMLGYSDSAKDGGMLASRWALQRTQIALTELARESGVRIAFFHGRGGSISRGGGKTERAVIAAPRGSVDGYLRLTEQGEVIHRKYGIRAIALRNLEQATGAVLRATLRPRPPEPREESWRAIATALARDARAHYRALVHENPEFPAYFRAATPIDVIERLRIGSRPSKRAGSGDVGSLRAIPWVFAWSQNRAGLTAWYGVGTALQRALDTHGRDALAEMAQDWPFFGTLIDDLEMMLAKSEPGIFERYSLLAGELHERFHPGIAAEFERTRAAVLAIKGSDELLAGDYRLRQSIRLRNPYVDPISLLQVDLLARWRAAGRPDDALYQALVATVNGISAGIQNTG</sequence>
<dbReference type="InterPro" id="IPR015813">
    <property type="entry name" value="Pyrv/PenolPyrv_kinase-like_dom"/>
</dbReference>
<dbReference type="PRINTS" id="PR00150">
    <property type="entry name" value="PEPCARBXLASE"/>
</dbReference>
<dbReference type="PROSITE" id="PS00781">
    <property type="entry name" value="PEPCASE_1"/>
    <property type="match status" value="1"/>
</dbReference>
<reference evidence="13 14" key="1">
    <citation type="submission" date="2023-04" db="EMBL/GenBank/DDBJ databases">
        <title>Lysobacter sp. strain UC isolated from soil sample.</title>
        <authorList>
            <person name="Choksket S."/>
            <person name="Harshvardhan F."/>
            <person name="Rana R."/>
            <person name="Patil P.B."/>
            <person name="Korpole S."/>
        </authorList>
    </citation>
    <scope>NUCLEOTIDE SEQUENCE [LARGE SCALE GENOMIC DNA]</scope>
    <source>
        <strain evidence="13 14">UC</strain>
    </source>
</reference>
<comment type="cofactor">
    <cofactor evidence="1 10">
        <name>Mg(2+)</name>
        <dbReference type="ChEBI" id="CHEBI:18420"/>
    </cofactor>
</comment>
<dbReference type="RefSeq" id="WP_309263130.1">
    <property type="nucleotide sequence ID" value="NZ_JARUHG010000004.1"/>
</dbReference>
<dbReference type="Gene3D" id="1.20.1440.90">
    <property type="entry name" value="Phosphoenolpyruvate/pyruvate domain"/>
    <property type="match status" value="1"/>
</dbReference>
<dbReference type="Pfam" id="PF00311">
    <property type="entry name" value="PEPcase"/>
    <property type="match status" value="1"/>
</dbReference>
<dbReference type="Proteomes" id="UP001233535">
    <property type="component" value="Unassembled WGS sequence"/>
</dbReference>
<comment type="subunit">
    <text evidence="10">Homotetramer.</text>
</comment>
<proteinExistence type="inferred from homology"/>
<evidence type="ECO:0000256" key="2">
    <source>
        <dbReference type="ARBA" id="ARBA00003670"/>
    </source>
</evidence>
<dbReference type="GO" id="GO:0008964">
    <property type="term" value="F:phosphoenolpyruvate carboxylase activity"/>
    <property type="evidence" value="ECO:0007669"/>
    <property type="project" value="UniProtKB-EC"/>
</dbReference>
<dbReference type="EC" id="4.1.1.31" evidence="4 10"/>
<accession>A0ABU1CGC8</accession>
<evidence type="ECO:0000256" key="1">
    <source>
        <dbReference type="ARBA" id="ARBA00001946"/>
    </source>
</evidence>
<feature type="active site" evidence="10 12">
    <location>
        <position position="579"/>
    </location>
</feature>
<evidence type="ECO:0000256" key="11">
    <source>
        <dbReference type="PROSITE-ProRule" id="PRU10111"/>
    </source>
</evidence>
<evidence type="ECO:0000256" key="9">
    <source>
        <dbReference type="ARBA" id="ARBA00048995"/>
    </source>
</evidence>
<dbReference type="InterPro" id="IPR022805">
    <property type="entry name" value="PEP_COase_bac/pln-type"/>
</dbReference>
<evidence type="ECO:0000313" key="13">
    <source>
        <dbReference type="EMBL" id="MDR0184000.1"/>
    </source>
</evidence>
<name>A0ABU1CGC8_9GAMM</name>
<evidence type="ECO:0000256" key="12">
    <source>
        <dbReference type="PROSITE-ProRule" id="PRU10112"/>
    </source>
</evidence>
<comment type="similarity">
    <text evidence="3 10">Belongs to the PEPCase type 1 family.</text>
</comment>
<evidence type="ECO:0000256" key="7">
    <source>
        <dbReference type="ARBA" id="ARBA00023239"/>
    </source>
</evidence>
<evidence type="ECO:0000256" key="6">
    <source>
        <dbReference type="ARBA" id="ARBA00022842"/>
    </source>
</evidence>
<gene>
    <name evidence="10 13" type="primary">ppc</name>
    <name evidence="13" type="ORF">P8609_13635</name>
</gene>
<comment type="caution">
    <text evidence="13">The sequence shown here is derived from an EMBL/GenBank/DDBJ whole genome shotgun (WGS) entry which is preliminary data.</text>
</comment>